<name>A0A3T1D2Y1_9BACL</name>
<dbReference type="CDD" id="cd04301">
    <property type="entry name" value="NAT_SF"/>
    <property type="match status" value="1"/>
</dbReference>
<dbReference type="Gene3D" id="3.40.630.30">
    <property type="match status" value="1"/>
</dbReference>
<dbReference type="PROSITE" id="PS51186">
    <property type="entry name" value="GNAT"/>
    <property type="match status" value="1"/>
</dbReference>
<dbReference type="GO" id="GO:0016747">
    <property type="term" value="F:acyltransferase activity, transferring groups other than amino-acyl groups"/>
    <property type="evidence" value="ECO:0007669"/>
    <property type="project" value="InterPro"/>
</dbReference>
<feature type="domain" description="N-acetyltransferase" evidence="3">
    <location>
        <begin position="2"/>
        <end position="190"/>
    </location>
</feature>
<dbReference type="Proteomes" id="UP000289856">
    <property type="component" value="Chromosome"/>
</dbReference>
<dbReference type="InterPro" id="IPR016181">
    <property type="entry name" value="Acyl_CoA_acyltransferase"/>
</dbReference>
<gene>
    <name evidence="4" type="ORF">KCTCHS21_18430</name>
</gene>
<dbReference type="KEGG" id="cohn:KCTCHS21_18430"/>
<evidence type="ECO:0000256" key="2">
    <source>
        <dbReference type="ARBA" id="ARBA00023315"/>
    </source>
</evidence>
<proteinExistence type="predicted"/>
<protein>
    <submittedName>
        <fullName evidence="4">N-acetyltransferase</fullName>
    </submittedName>
</protein>
<dbReference type="PANTHER" id="PTHR43877:SF1">
    <property type="entry name" value="ACETYLTRANSFERASE"/>
    <property type="match status" value="1"/>
</dbReference>
<evidence type="ECO:0000313" key="5">
    <source>
        <dbReference type="Proteomes" id="UP000289856"/>
    </source>
</evidence>
<accession>A0A3T1D2Y1</accession>
<dbReference type="PANTHER" id="PTHR43877">
    <property type="entry name" value="AMINOALKYLPHOSPHONATE N-ACETYLTRANSFERASE-RELATED-RELATED"/>
    <property type="match status" value="1"/>
</dbReference>
<dbReference type="OrthoDB" id="5319888at2"/>
<evidence type="ECO:0000259" key="3">
    <source>
        <dbReference type="PROSITE" id="PS51186"/>
    </source>
</evidence>
<keyword evidence="1 4" id="KW-0808">Transferase</keyword>
<evidence type="ECO:0000256" key="1">
    <source>
        <dbReference type="ARBA" id="ARBA00022679"/>
    </source>
</evidence>
<sequence>MTTIKSATTQDTAPIAKLILLAIQDIAYQLTGATTEPDVLKQLEAFIAADGNRFSSSCILVKQIEDKPAGMILCYHGSDADQLNEPIIEHLKQLSPNGDAAIIIDQEADKDEYYIDALAVDPAHQGKGFAKELISAAEQRAFDRFYTKIALNVDKDNESAHSLYLKLGYEADKEITIGHKPFWHMVKWLNS</sequence>
<dbReference type="RefSeq" id="WP_130606976.1">
    <property type="nucleotide sequence ID" value="NZ_AP019400.1"/>
</dbReference>
<dbReference type="AlphaFoldDB" id="A0A3T1D2Y1"/>
<organism evidence="4 5">
    <name type="scientific">Cohnella abietis</name>
    <dbReference type="NCBI Taxonomy" id="2507935"/>
    <lineage>
        <taxon>Bacteria</taxon>
        <taxon>Bacillati</taxon>
        <taxon>Bacillota</taxon>
        <taxon>Bacilli</taxon>
        <taxon>Bacillales</taxon>
        <taxon>Paenibacillaceae</taxon>
        <taxon>Cohnella</taxon>
    </lineage>
</organism>
<dbReference type="SUPFAM" id="SSF55729">
    <property type="entry name" value="Acyl-CoA N-acyltransferases (Nat)"/>
    <property type="match status" value="1"/>
</dbReference>
<dbReference type="InterPro" id="IPR000182">
    <property type="entry name" value="GNAT_dom"/>
</dbReference>
<evidence type="ECO:0000313" key="4">
    <source>
        <dbReference type="EMBL" id="BBI32444.1"/>
    </source>
</evidence>
<dbReference type="Pfam" id="PF00583">
    <property type="entry name" value="Acetyltransf_1"/>
    <property type="match status" value="1"/>
</dbReference>
<dbReference type="EMBL" id="AP019400">
    <property type="protein sequence ID" value="BBI32444.1"/>
    <property type="molecule type" value="Genomic_DNA"/>
</dbReference>
<keyword evidence="2" id="KW-0012">Acyltransferase</keyword>
<reference evidence="4 5" key="1">
    <citation type="submission" date="2019-01" db="EMBL/GenBank/DDBJ databases">
        <title>Complete genome sequence of Cohnella hallensis HS21 isolated from Korean fir (Abies koreana) rhizospheric soil.</title>
        <authorList>
            <person name="Jiang L."/>
            <person name="Kang S.W."/>
            <person name="Kim S."/>
            <person name="Jung J."/>
            <person name="Kim C.Y."/>
            <person name="Kim D.H."/>
            <person name="Kim S.W."/>
            <person name="Lee J."/>
        </authorList>
    </citation>
    <scope>NUCLEOTIDE SEQUENCE [LARGE SCALE GENOMIC DNA]</scope>
    <source>
        <strain evidence="4 5">HS21</strain>
    </source>
</reference>
<dbReference type="InterPro" id="IPR050832">
    <property type="entry name" value="Bact_Acetyltransf"/>
</dbReference>
<keyword evidence="5" id="KW-1185">Reference proteome</keyword>